<name>A0A367MB36_PSEAI</name>
<feature type="domain" description="HTH-type transcriptional regulator AraC-type N-terminal" evidence="1">
    <location>
        <begin position="29"/>
        <end position="78"/>
    </location>
</feature>
<evidence type="ECO:0000313" key="3">
    <source>
        <dbReference type="Proteomes" id="UP000253594"/>
    </source>
</evidence>
<evidence type="ECO:0000259" key="1">
    <source>
        <dbReference type="Pfam" id="PF12625"/>
    </source>
</evidence>
<dbReference type="AlphaFoldDB" id="A0A367MB36"/>
<feature type="non-terminal residue" evidence="2">
    <location>
        <position position="78"/>
    </location>
</feature>
<sequence length="78" mass="8773">MIDSTFSRATWLNSLHMSTLTLSLLEKEGFAREQLLEGSGITPADLLDLRRLISPWQEQQVFANACRLSDEPALGLRL</sequence>
<proteinExistence type="predicted"/>
<evidence type="ECO:0000313" key="2">
    <source>
        <dbReference type="EMBL" id="RCI74745.1"/>
    </source>
</evidence>
<gene>
    <name evidence="2" type="ORF">DT376_11340</name>
</gene>
<dbReference type="EMBL" id="QORE01000304">
    <property type="protein sequence ID" value="RCI74745.1"/>
    <property type="molecule type" value="Genomic_DNA"/>
</dbReference>
<dbReference type="InterPro" id="IPR032687">
    <property type="entry name" value="AraC-type_N"/>
</dbReference>
<comment type="caution">
    <text evidence="2">The sequence shown here is derived from an EMBL/GenBank/DDBJ whole genome shotgun (WGS) entry which is preliminary data.</text>
</comment>
<reference evidence="2 3" key="1">
    <citation type="submission" date="2018-07" db="EMBL/GenBank/DDBJ databases">
        <title>Mechanisms of high-level aminoglycoside resistance among Gram-negative pathogens in Brazil.</title>
        <authorList>
            <person name="Ballaben A.S."/>
            <person name="Darini A.L.C."/>
            <person name="Doi Y."/>
        </authorList>
    </citation>
    <scope>NUCLEOTIDE SEQUENCE [LARGE SCALE GENOMIC DNA]</scope>
    <source>
        <strain evidence="2 3">B2-305</strain>
    </source>
</reference>
<organism evidence="2 3">
    <name type="scientific">Pseudomonas aeruginosa</name>
    <dbReference type="NCBI Taxonomy" id="287"/>
    <lineage>
        <taxon>Bacteria</taxon>
        <taxon>Pseudomonadati</taxon>
        <taxon>Pseudomonadota</taxon>
        <taxon>Gammaproteobacteria</taxon>
        <taxon>Pseudomonadales</taxon>
        <taxon>Pseudomonadaceae</taxon>
        <taxon>Pseudomonas</taxon>
    </lineage>
</organism>
<accession>A0A367MB36</accession>
<protein>
    <submittedName>
        <fullName evidence="2">AraC family transcriptional regulator</fullName>
    </submittedName>
</protein>
<dbReference type="Proteomes" id="UP000253594">
    <property type="component" value="Unassembled WGS sequence"/>
</dbReference>
<dbReference type="Pfam" id="PF12625">
    <property type="entry name" value="Arabinose_bd"/>
    <property type="match status" value="1"/>
</dbReference>